<dbReference type="EMBL" id="JANVFT010000007">
    <property type="protein sequence ID" value="KAJ4500205.1"/>
    <property type="molecule type" value="Genomic_DNA"/>
</dbReference>
<protein>
    <recommendedName>
        <fullName evidence="4">TLC domain-containing protein</fullName>
    </recommendedName>
</protein>
<name>A0ABQ8VXG9_9AGAR</name>
<proteinExistence type="predicted"/>
<feature type="transmembrane region" description="Helical" evidence="1">
    <location>
        <begin position="143"/>
        <end position="166"/>
    </location>
</feature>
<evidence type="ECO:0000313" key="2">
    <source>
        <dbReference type="EMBL" id="KAJ4500205.1"/>
    </source>
</evidence>
<reference evidence="2" key="1">
    <citation type="submission" date="2022-08" db="EMBL/GenBank/DDBJ databases">
        <title>A Global Phylogenomic Analysis of the Shiitake Genus Lentinula.</title>
        <authorList>
            <consortium name="DOE Joint Genome Institute"/>
            <person name="Sierra-Patev S."/>
            <person name="Min B."/>
            <person name="Naranjo-Ortiz M."/>
            <person name="Looney B."/>
            <person name="Konkel Z."/>
            <person name="Slot J.C."/>
            <person name="Sakamoto Y."/>
            <person name="Steenwyk J.L."/>
            <person name="Rokas A."/>
            <person name="Carro J."/>
            <person name="Camarero S."/>
            <person name="Ferreira P."/>
            <person name="Molpeceres G."/>
            <person name="Ruiz-Duenas F.J."/>
            <person name="Serrano A."/>
            <person name="Henrissat B."/>
            <person name="Drula E."/>
            <person name="Hughes K.W."/>
            <person name="Mata J.L."/>
            <person name="Ishikawa N.K."/>
            <person name="Vargas-Isla R."/>
            <person name="Ushijima S."/>
            <person name="Smith C.A."/>
            <person name="Ahrendt S."/>
            <person name="Andreopoulos W."/>
            <person name="He G."/>
            <person name="Labutti K."/>
            <person name="Lipzen A."/>
            <person name="Ng V."/>
            <person name="Riley R."/>
            <person name="Sandor L."/>
            <person name="Barry K."/>
            <person name="Martinez A.T."/>
            <person name="Xiao Y."/>
            <person name="Gibbons J.G."/>
            <person name="Terashima K."/>
            <person name="Grigoriev I.V."/>
            <person name="Hibbett D.S."/>
        </authorList>
    </citation>
    <scope>NUCLEOTIDE SEQUENCE</scope>
    <source>
        <strain evidence="2">RHP3577 ss4</strain>
    </source>
</reference>
<feature type="transmembrane region" description="Helical" evidence="1">
    <location>
        <begin position="232"/>
        <end position="253"/>
    </location>
</feature>
<keyword evidence="1" id="KW-0812">Transmembrane</keyword>
<comment type="caution">
    <text evidence="2">The sequence shown here is derived from an EMBL/GenBank/DDBJ whole genome shotgun (WGS) entry which is preliminary data.</text>
</comment>
<dbReference type="Proteomes" id="UP001150217">
    <property type="component" value="Unassembled WGS sequence"/>
</dbReference>
<keyword evidence="1" id="KW-0472">Membrane</keyword>
<feature type="transmembrane region" description="Helical" evidence="1">
    <location>
        <begin position="20"/>
        <end position="41"/>
    </location>
</feature>
<organism evidence="2 3">
    <name type="scientific">Lentinula lateritia</name>
    <dbReference type="NCBI Taxonomy" id="40482"/>
    <lineage>
        <taxon>Eukaryota</taxon>
        <taxon>Fungi</taxon>
        <taxon>Dikarya</taxon>
        <taxon>Basidiomycota</taxon>
        <taxon>Agaricomycotina</taxon>
        <taxon>Agaricomycetes</taxon>
        <taxon>Agaricomycetidae</taxon>
        <taxon>Agaricales</taxon>
        <taxon>Marasmiineae</taxon>
        <taxon>Omphalotaceae</taxon>
        <taxon>Lentinula</taxon>
    </lineage>
</organism>
<evidence type="ECO:0000256" key="1">
    <source>
        <dbReference type="SAM" id="Phobius"/>
    </source>
</evidence>
<sequence>MFWSSSILSFYDRDISVPSGRIQCFTFLSSFLVLILVYHVFARPSGFTSSKQVAWIITTTASFVMTIASLPFVWDYFAGRGDVKRVGAFPELAVPANRFFQAYLLTDLSLGAVYYRSQLNLFTGWSHHVIYLGIVEYAIRQKWAHIFCLAACMEFPTFVLGLATLFPRLRSNVFFAVSFFLTRIFFHIVLCITYILPNNRPLALSTLTATSIPNFTASSSSITSAPAPIGSIAPAVLFICVFPMHASWFLGCLKGFRKRAKLRRVIETELKSTLKSVPHSIINPALSAPLAKASSSPDSRHNLRRTIPHTHYIYDRYAYYFMRYAHYSSRYAHYRARFRGLGLRGPVSVKEQFSKRLPSLRPTLQRLPSLETLSSLSPLPSPTFEMLAFNFDSVPSLAKKVTQTLTVSFPTREQVYRIFGLGKRRTIDPGSIRSVHSH</sequence>
<evidence type="ECO:0000313" key="3">
    <source>
        <dbReference type="Proteomes" id="UP001150217"/>
    </source>
</evidence>
<feature type="transmembrane region" description="Helical" evidence="1">
    <location>
        <begin position="53"/>
        <end position="74"/>
    </location>
</feature>
<feature type="transmembrane region" description="Helical" evidence="1">
    <location>
        <begin position="173"/>
        <end position="196"/>
    </location>
</feature>
<keyword evidence="3" id="KW-1185">Reference proteome</keyword>
<accession>A0ABQ8VXG9</accession>
<gene>
    <name evidence="2" type="ORF">C8R41DRAFT_812248</name>
</gene>
<keyword evidence="1" id="KW-1133">Transmembrane helix</keyword>
<evidence type="ECO:0008006" key="4">
    <source>
        <dbReference type="Google" id="ProtNLM"/>
    </source>
</evidence>